<feature type="transmembrane region" description="Helical" evidence="3">
    <location>
        <begin position="122"/>
        <end position="145"/>
    </location>
</feature>
<keyword evidence="3" id="KW-1133">Transmembrane helix</keyword>
<dbReference type="AlphaFoldDB" id="A0A1E1F1N5"/>
<organism evidence="5 6">
    <name type="scientific">Sphingobium cloacae</name>
    <dbReference type="NCBI Taxonomy" id="120107"/>
    <lineage>
        <taxon>Bacteria</taxon>
        <taxon>Pseudomonadati</taxon>
        <taxon>Pseudomonadota</taxon>
        <taxon>Alphaproteobacteria</taxon>
        <taxon>Sphingomonadales</taxon>
        <taxon>Sphingomonadaceae</taxon>
        <taxon>Sphingobium</taxon>
    </lineage>
</organism>
<evidence type="ECO:0000259" key="4">
    <source>
        <dbReference type="SMART" id="SM00862"/>
    </source>
</evidence>
<evidence type="ECO:0000256" key="2">
    <source>
        <dbReference type="SAM" id="MobiDB-lite"/>
    </source>
</evidence>
<sequence length="436" mass="48540">MAEAERIRQEIGSSRTDTMLRLFDYLLEHSVAGHAPKELEIYHAVFAKGGASDASQDSTVRVYIHKLRKKLDEYYTDRPGPRIVIPKGEYRLTLIAAPGAAEGEPARPIATTIGNSLRKHKALTLIVMLFAVLNIAFWALMSWAYPSQPLPPAANSFFWRPLYQDGVASRPSLIVVADYYLIGEAVDDREVTHFIRDFSINSREDLEQYLMNHPQDFGHYIDINLSYLPSSTAVALDDIVPIVKAADRKKTRPSGSIIMTHLNPDILRKSNIVYVGFLSGLGMLRDPLFQASGFSIGESFDELIDRKTGKKYLADWGMFEGDSTPINDFGYIASMPGPAGNHILIVSGTRDAAVMQMAELVSDPEQLAALSKRVKGSDSFEALYHVRSIGNMNLDSSLLIARPLQTRGIWNGGKPNQLFPDTNPQSSRLNERRIEN</sequence>
<evidence type="ECO:0000313" key="6">
    <source>
        <dbReference type="Proteomes" id="UP000218272"/>
    </source>
</evidence>
<keyword evidence="6" id="KW-1185">Reference proteome</keyword>
<dbReference type="EMBL" id="AP017655">
    <property type="protein sequence ID" value="BAV64429.1"/>
    <property type="molecule type" value="Genomic_DNA"/>
</dbReference>
<feature type="compositionally biased region" description="Polar residues" evidence="2">
    <location>
        <begin position="419"/>
        <end position="428"/>
    </location>
</feature>
<accession>A0A1E1F1N5</accession>
<feature type="domain" description="OmpR/PhoB-type" evidence="4">
    <location>
        <begin position="8"/>
        <end position="92"/>
    </location>
</feature>
<evidence type="ECO:0000256" key="3">
    <source>
        <dbReference type="SAM" id="Phobius"/>
    </source>
</evidence>
<dbReference type="GO" id="GO:0006355">
    <property type="term" value="P:regulation of DNA-templated transcription"/>
    <property type="evidence" value="ECO:0007669"/>
    <property type="project" value="InterPro"/>
</dbReference>
<dbReference type="Proteomes" id="UP000218272">
    <property type="component" value="Chromosome SCLO_1"/>
</dbReference>
<feature type="region of interest" description="Disordered" evidence="2">
    <location>
        <begin position="411"/>
        <end position="436"/>
    </location>
</feature>
<evidence type="ECO:0000256" key="1">
    <source>
        <dbReference type="ARBA" id="ARBA00023125"/>
    </source>
</evidence>
<gene>
    <name evidence="5" type="ORF">SCLO_1013890</name>
</gene>
<keyword evidence="3" id="KW-0472">Membrane</keyword>
<keyword evidence="1" id="KW-0238">DNA-binding</keyword>
<dbReference type="GO" id="GO:0000160">
    <property type="term" value="P:phosphorelay signal transduction system"/>
    <property type="evidence" value="ECO:0007669"/>
    <property type="project" value="InterPro"/>
</dbReference>
<name>A0A1E1F1N5_9SPHN</name>
<protein>
    <recommendedName>
        <fullName evidence="4">OmpR/PhoB-type domain-containing protein</fullName>
    </recommendedName>
</protein>
<keyword evidence="3" id="KW-0812">Transmembrane</keyword>
<dbReference type="InterPro" id="IPR001867">
    <property type="entry name" value="OmpR/PhoB-type_DNA-bd"/>
</dbReference>
<dbReference type="KEGG" id="sclo:SCLO_1013890"/>
<proteinExistence type="predicted"/>
<dbReference type="SMART" id="SM00862">
    <property type="entry name" value="Trans_reg_C"/>
    <property type="match status" value="1"/>
</dbReference>
<reference evidence="5 6" key="1">
    <citation type="submission" date="2016-10" db="EMBL/GenBank/DDBJ databases">
        <title>Complete Genome Sequence of the Nonylphenol-Degrading Bacterium Sphingobium cloacae JCM 10874T.</title>
        <authorList>
            <person name="Ootsuka M."/>
            <person name="Nishizawa T."/>
            <person name="Ohta H."/>
        </authorList>
    </citation>
    <scope>NUCLEOTIDE SEQUENCE [LARGE SCALE GENOMIC DNA]</scope>
    <source>
        <strain evidence="5 6">JCM 10874</strain>
    </source>
</reference>
<evidence type="ECO:0000313" key="5">
    <source>
        <dbReference type="EMBL" id="BAV64429.1"/>
    </source>
</evidence>
<dbReference type="GO" id="GO:0003677">
    <property type="term" value="F:DNA binding"/>
    <property type="evidence" value="ECO:0007669"/>
    <property type="project" value="UniProtKB-KW"/>
</dbReference>